<dbReference type="InterPro" id="IPR017441">
    <property type="entry name" value="Protein_kinase_ATP_BS"/>
</dbReference>
<dbReference type="PROSITE" id="PS00108">
    <property type="entry name" value="PROTEIN_KINASE_ST"/>
    <property type="match status" value="1"/>
</dbReference>
<feature type="compositionally biased region" description="Basic and acidic residues" evidence="8">
    <location>
        <begin position="1"/>
        <end position="17"/>
    </location>
</feature>
<dbReference type="PANTHER" id="PTHR44329">
    <property type="entry name" value="SERINE/THREONINE-PROTEIN KINASE TNNI3K-RELATED"/>
    <property type="match status" value="1"/>
</dbReference>
<dbReference type="Proteomes" id="UP000241769">
    <property type="component" value="Unassembled WGS sequence"/>
</dbReference>
<dbReference type="STRING" id="1890364.A0A2P6MT01"/>
<dbReference type="InterPro" id="IPR036770">
    <property type="entry name" value="Ankyrin_rpt-contain_sf"/>
</dbReference>
<dbReference type="InterPro" id="IPR008271">
    <property type="entry name" value="Ser/Thr_kinase_AS"/>
</dbReference>
<reference evidence="10 11" key="1">
    <citation type="journal article" date="2018" name="Genome Biol. Evol.">
        <title>Multiple Roots of Fruiting Body Formation in Amoebozoa.</title>
        <authorList>
            <person name="Hillmann F."/>
            <person name="Forbes G."/>
            <person name="Novohradska S."/>
            <person name="Ferling I."/>
            <person name="Riege K."/>
            <person name="Groth M."/>
            <person name="Westermann M."/>
            <person name="Marz M."/>
            <person name="Spaller T."/>
            <person name="Winckler T."/>
            <person name="Schaap P."/>
            <person name="Glockner G."/>
        </authorList>
    </citation>
    <scope>NUCLEOTIDE SEQUENCE [LARGE SCALE GENOMIC DNA]</scope>
    <source>
        <strain evidence="10 11">Jena</strain>
    </source>
</reference>
<comment type="caution">
    <text evidence="10">The sequence shown here is derived from an EMBL/GenBank/DDBJ whole genome shotgun (WGS) entry which is preliminary data.</text>
</comment>
<feature type="compositionally biased region" description="Polar residues" evidence="8">
    <location>
        <begin position="1269"/>
        <end position="1281"/>
    </location>
</feature>
<evidence type="ECO:0000256" key="6">
    <source>
        <dbReference type="PROSITE-ProRule" id="PRU00023"/>
    </source>
</evidence>
<evidence type="ECO:0000256" key="5">
    <source>
        <dbReference type="ARBA" id="ARBA00022840"/>
    </source>
</evidence>
<dbReference type="EMBL" id="MDYQ01000441">
    <property type="protein sequence ID" value="PRP74807.1"/>
    <property type="molecule type" value="Genomic_DNA"/>
</dbReference>
<feature type="region of interest" description="Disordered" evidence="8">
    <location>
        <begin position="57"/>
        <end position="159"/>
    </location>
</feature>
<dbReference type="InterPro" id="IPR002110">
    <property type="entry name" value="Ankyrin_rpt"/>
</dbReference>
<dbReference type="SUPFAM" id="SSF48403">
    <property type="entry name" value="Ankyrin repeat"/>
    <property type="match status" value="1"/>
</dbReference>
<feature type="domain" description="Protein kinase" evidence="9">
    <location>
        <begin position="1362"/>
        <end position="1625"/>
    </location>
</feature>
<name>A0A2P6MT01_9EUKA</name>
<evidence type="ECO:0000256" key="3">
    <source>
        <dbReference type="ARBA" id="ARBA00022741"/>
    </source>
</evidence>
<keyword evidence="3 7" id="KW-0547">Nucleotide-binding</keyword>
<organism evidence="10 11">
    <name type="scientific">Planoprotostelium fungivorum</name>
    <dbReference type="NCBI Taxonomy" id="1890364"/>
    <lineage>
        <taxon>Eukaryota</taxon>
        <taxon>Amoebozoa</taxon>
        <taxon>Evosea</taxon>
        <taxon>Variosea</taxon>
        <taxon>Cavosteliida</taxon>
        <taxon>Cavosteliaceae</taxon>
        <taxon>Planoprotostelium</taxon>
    </lineage>
</organism>
<dbReference type="InterPro" id="IPR001245">
    <property type="entry name" value="Ser-Thr/Tyr_kinase_cat_dom"/>
</dbReference>
<evidence type="ECO:0000256" key="1">
    <source>
        <dbReference type="ARBA" id="ARBA00005843"/>
    </source>
</evidence>
<feature type="domain" description="Protein kinase" evidence="9">
    <location>
        <begin position="806"/>
        <end position="1062"/>
    </location>
</feature>
<keyword evidence="6" id="KW-0040">ANK repeat</keyword>
<evidence type="ECO:0000313" key="11">
    <source>
        <dbReference type="Proteomes" id="UP000241769"/>
    </source>
</evidence>
<dbReference type="PROSITE" id="PS00107">
    <property type="entry name" value="PROTEIN_KINASE_ATP"/>
    <property type="match status" value="1"/>
</dbReference>
<keyword evidence="4" id="KW-0808">Transferase</keyword>
<dbReference type="PROSITE" id="PS50011">
    <property type="entry name" value="PROTEIN_KINASE_DOM"/>
    <property type="match status" value="2"/>
</dbReference>
<dbReference type="GO" id="GO:0004674">
    <property type="term" value="F:protein serine/threonine kinase activity"/>
    <property type="evidence" value="ECO:0007669"/>
    <property type="project" value="UniProtKB-KW"/>
</dbReference>
<dbReference type="Gene3D" id="1.25.40.20">
    <property type="entry name" value="Ankyrin repeat-containing domain"/>
    <property type="match status" value="1"/>
</dbReference>
<feature type="compositionally biased region" description="Polar residues" evidence="8">
    <location>
        <begin position="57"/>
        <end position="74"/>
    </location>
</feature>
<dbReference type="Pfam" id="PF07714">
    <property type="entry name" value="PK_Tyr_Ser-Thr"/>
    <property type="match status" value="2"/>
</dbReference>
<dbReference type="SMART" id="SM00220">
    <property type="entry name" value="S_TKc"/>
    <property type="match status" value="2"/>
</dbReference>
<keyword evidence="11" id="KW-1185">Reference proteome</keyword>
<feature type="binding site" evidence="7">
    <location>
        <position position="1389"/>
    </location>
    <ligand>
        <name>ATP</name>
        <dbReference type="ChEBI" id="CHEBI:30616"/>
    </ligand>
</feature>
<feature type="compositionally biased region" description="Basic and acidic residues" evidence="8">
    <location>
        <begin position="1287"/>
        <end position="1296"/>
    </location>
</feature>
<proteinExistence type="inferred from homology"/>
<dbReference type="InterPro" id="IPR051681">
    <property type="entry name" value="Ser/Thr_Kinases-Pseudokinases"/>
</dbReference>
<dbReference type="Gene3D" id="3.30.200.20">
    <property type="entry name" value="Phosphorylase Kinase, domain 1"/>
    <property type="match status" value="2"/>
</dbReference>
<feature type="region of interest" description="Disordered" evidence="8">
    <location>
        <begin position="1"/>
        <end position="25"/>
    </location>
</feature>
<keyword evidence="4" id="KW-0418">Kinase</keyword>
<feature type="compositionally biased region" description="Basic and acidic residues" evidence="8">
    <location>
        <begin position="141"/>
        <end position="155"/>
    </location>
</feature>
<dbReference type="GO" id="GO:0005524">
    <property type="term" value="F:ATP binding"/>
    <property type="evidence" value="ECO:0007669"/>
    <property type="project" value="UniProtKB-UniRule"/>
</dbReference>
<sequence>MSLRIKEGNRSPDEKDSLIPFLTSGTGSISKALTRKFGTQDLRSGISPEEWSVLRQTATNPLLNRSGSFENSSVPSTPREETKETKTTSIKSPQPSRNIFSYLRKTDDKEKRGSIEEKEKKEDKRDDAVRRTVSGNIASPPRRDTAVSPPDHSEEGGNLIDELSYSTTNHKEMKAIKNRITKALKSRRPPKLFSMRDKAGQPILHVAVQKAHDLVPLLIEKGVDPNEKDRHGETALEIAGNQANESVFMQLLDAGALPTQKALIHFCANFCSTNCEQILKKLLETPGADTGINKFVRSGSPLHGAMMNKKENLVEGGCLCECPTLTVSGLIGTVLMTELLLSHGANPKIRNERGDSPLEWALYADNIQAARILLEHKAEIREITDMAKKAETERNSVARLLGIISEFRDNLVDVIPKDDLEYILGRLARCRVDEVGIVNLNKENLMAMGIRDGSHISAILSARKSFKSVQSGEDLGIKTRCDYYLVADYLDEPIQLWNNDVTLVGKKQVADLSESKDIVKDQLMFEVTGGVIVVHMGAVKIPAAIQQLQSGKAMVVMEGKKTYQVEEGDIIYLCEGNFPLTVIASTARAFEKRSYQPLSEWLPTVVDVHHQQPSSPLLSPRDGTEKVRNRRLDYRILQYRLEKIEILAGSEEQPTHENLFHILSNYVSDNVPDIRRKVCSWLKQNENREGELPEDKRIPSLVTSRSWETYAESFLPDQPQPAPGDGLCLLAAAEIYNCEFTIITSGPKREFVVKISPPGSGNGENLQKFLLGHLDKFDFVPLSQKAGETASVGAWNTTDLIDEREVIIEGLLGKGSSGHVYLAQWNGFRVATKQIHTLDKKKRDAFLKETLFLRKLRHPNIYLFMGTTIRDGELYIVTEYMEKGSLKQLLAKESKILTWEMIIRMSLDIAQGMNYLHSYKPMIIHRRGIDLKTGNILSDKDYNLKICDFGVAKFMQKENKVTRSYFSTVAWSSPELLENGAYTEKTDVYSFGLVLWSLLTGNEPWETKNEFQTIYAVMTLDERPQMPERVNAEFEALIRKCWSRKPLDRPSFTTIVETLNKIKSDPTDSKSKSDTLDNILLKAEECLQQNSIEKVSEKEESELQFRIIILWQHERDLVEAVKTTNDAKIISLLEAKAKEIRSATAVLFKLMRAPGEERDRASSSGGSSRDLNSNTDKVPVRRGNSADIQKESNNDQNFVKGSLPMTLKRNNSLTSLHREGEPGAVARRAVSTVISREQVDAALKSGVDDLKPSSVRSRSDSARSMTSSGYATPTGDASNELSEPETEDTKSERDPLEATLLVTDGEKVDEISAAVDASVVEKPIVHQDPVLPEAPPAPEVGLKTPDGLNIVWALDFNEIHFDKDKDEVGCGNSAVVYKAMYRGQRVAVKILQNDPDFADFKKEIDILSFVRSPDVCYFYGACVAPCYCIVSEFMAKGSLYDVMDDPKYKFTWKRVLRFATQAATSLNSLHNWKPTIVHRDIKSHNMLVDANSVLKIADLGLSRFTTFDNQDTLFRARGSLAYMAPEVWTSSTSRSGLGFTPKSDVYSYSIVLWEMMWRCYYGKWRLPFPNLFPFAIVTQVSKMNKRPDIDPNMPAPLLKLLQACWNADPEQRPTCGQIVSALECIIADYEQDDSGWTTAPPQPAPELKNSSSSRKLAEILPLDHRRLLMARIVLAPRHYEKDLEDGADETEALEFKMSNGQKGPIWHSSYKVVEILAIKDACKRGNIDILRLPLADPRVDPSAENNEAIRTEDNETIREASNAQVVELLLNDCRVDPNARNRAAWHKYPTAQKIKDDLREAVTLGCSDHLCLSLRKRVIPLSHAVLMASLFLTDGSTRESFAFAE</sequence>
<evidence type="ECO:0000259" key="9">
    <source>
        <dbReference type="PROSITE" id="PS50011"/>
    </source>
</evidence>
<feature type="compositionally biased region" description="Basic and acidic residues" evidence="8">
    <location>
        <begin position="1246"/>
        <end position="1261"/>
    </location>
</feature>
<evidence type="ECO:0000313" key="10">
    <source>
        <dbReference type="EMBL" id="PRP74807.1"/>
    </source>
</evidence>
<dbReference type="PROSITE" id="PS50088">
    <property type="entry name" value="ANK_REPEAT"/>
    <property type="match status" value="1"/>
</dbReference>
<feature type="region of interest" description="Disordered" evidence="8">
    <location>
        <begin position="1245"/>
        <end position="1300"/>
    </location>
</feature>
<comment type="similarity">
    <text evidence="1">Belongs to the protein kinase superfamily. TKL Ser/Thr protein kinase family.</text>
</comment>
<protein>
    <recommendedName>
        <fullName evidence="9">Protein kinase domain-containing protein</fullName>
    </recommendedName>
</protein>
<dbReference type="InterPro" id="IPR011009">
    <property type="entry name" value="Kinase-like_dom_sf"/>
</dbReference>
<dbReference type="InParanoid" id="A0A2P6MT01"/>
<dbReference type="CDD" id="cd13999">
    <property type="entry name" value="STKc_MAP3K-like"/>
    <property type="match status" value="2"/>
</dbReference>
<dbReference type="Gene3D" id="1.10.510.10">
    <property type="entry name" value="Transferase(Phosphotransferase) domain 1"/>
    <property type="match status" value="2"/>
</dbReference>
<keyword evidence="2" id="KW-0723">Serine/threonine-protein kinase</keyword>
<feature type="compositionally biased region" description="Basic and acidic residues" evidence="8">
    <location>
        <begin position="104"/>
        <end position="130"/>
    </location>
</feature>
<evidence type="ECO:0000256" key="8">
    <source>
        <dbReference type="SAM" id="MobiDB-lite"/>
    </source>
</evidence>
<evidence type="ECO:0000256" key="2">
    <source>
        <dbReference type="ARBA" id="ARBA00022527"/>
    </source>
</evidence>
<keyword evidence="5 7" id="KW-0067">ATP-binding</keyword>
<evidence type="ECO:0000256" key="7">
    <source>
        <dbReference type="PROSITE-ProRule" id="PRU10141"/>
    </source>
</evidence>
<feature type="repeat" description="ANK" evidence="6">
    <location>
        <begin position="353"/>
        <end position="385"/>
    </location>
</feature>
<dbReference type="SUPFAM" id="SSF56112">
    <property type="entry name" value="Protein kinase-like (PK-like)"/>
    <property type="match status" value="2"/>
</dbReference>
<dbReference type="InterPro" id="IPR000719">
    <property type="entry name" value="Prot_kinase_dom"/>
</dbReference>
<feature type="region of interest" description="Disordered" evidence="8">
    <location>
        <begin position="1154"/>
        <end position="1205"/>
    </location>
</feature>
<accession>A0A2P6MT01</accession>
<dbReference type="PANTHER" id="PTHR44329:SF298">
    <property type="entry name" value="MIXED LINEAGE KINASE DOMAIN-LIKE PROTEIN"/>
    <property type="match status" value="1"/>
</dbReference>
<dbReference type="SMART" id="SM00248">
    <property type="entry name" value="ANK"/>
    <property type="match status" value="4"/>
</dbReference>
<gene>
    <name evidence="10" type="ORF">PROFUN_06668</name>
</gene>
<evidence type="ECO:0000256" key="4">
    <source>
        <dbReference type="ARBA" id="ARBA00022777"/>
    </source>
</evidence>